<dbReference type="EMBL" id="PEJP01000009">
    <property type="protein sequence ID" value="RYO70779.1"/>
    <property type="molecule type" value="Genomic_DNA"/>
</dbReference>
<reference evidence="2" key="1">
    <citation type="journal article" date="2019" name="bioRxiv">
        <title>Genomics, evolutionary history and diagnostics of the Alternaria alternata species group including apple and Asian pear pathotypes.</title>
        <authorList>
            <person name="Armitage A.D."/>
            <person name="Cockerton H.M."/>
            <person name="Sreenivasaprasad S."/>
            <person name="Woodhall J.W."/>
            <person name="Lane C.R."/>
            <person name="Harrison R.J."/>
            <person name="Clarkson J.P."/>
        </authorList>
    </citation>
    <scope>NUCLEOTIDE SEQUENCE [LARGE SCALE GENOMIC DNA]</scope>
    <source>
        <strain evidence="2">RGR 97.0016</strain>
    </source>
</reference>
<name>A0A4Q4SKY0_9PLEO</name>
<organism evidence="1 2">
    <name type="scientific">Alternaria arborescens</name>
    <dbReference type="NCBI Taxonomy" id="156630"/>
    <lineage>
        <taxon>Eukaryota</taxon>
        <taxon>Fungi</taxon>
        <taxon>Dikarya</taxon>
        <taxon>Ascomycota</taxon>
        <taxon>Pezizomycotina</taxon>
        <taxon>Dothideomycetes</taxon>
        <taxon>Pleosporomycetidae</taxon>
        <taxon>Pleosporales</taxon>
        <taxon>Pleosporineae</taxon>
        <taxon>Pleosporaceae</taxon>
        <taxon>Alternaria</taxon>
        <taxon>Alternaria sect. Alternaria</taxon>
    </lineage>
</organism>
<dbReference type="Proteomes" id="UP000293823">
    <property type="component" value="Unassembled WGS sequence"/>
</dbReference>
<comment type="caution">
    <text evidence="1">The sequence shown here is derived from an EMBL/GenBank/DDBJ whole genome shotgun (WGS) entry which is preliminary data.</text>
</comment>
<keyword evidence="2" id="KW-1185">Reference proteome</keyword>
<proteinExistence type="predicted"/>
<evidence type="ECO:0000313" key="2">
    <source>
        <dbReference type="Proteomes" id="UP000293823"/>
    </source>
</evidence>
<evidence type="ECO:0000313" key="1">
    <source>
        <dbReference type="EMBL" id="RYO70779.1"/>
    </source>
</evidence>
<sequence>MLLFSCRLHSKLGLTATSIITTTTTFNAFGNSQASFAVQDFYFVEDSSDRQ</sequence>
<accession>A0A4Q4SKY0</accession>
<dbReference type="AlphaFoldDB" id="A0A4Q4SKY0"/>
<gene>
    <name evidence="1" type="ORF">AA0113_g2934</name>
</gene>
<protein>
    <submittedName>
        <fullName evidence="1">Uncharacterized protein</fullName>
    </submittedName>
</protein>